<organism evidence="1 2">
    <name type="scientific">Skeletonema marinoi</name>
    <dbReference type="NCBI Taxonomy" id="267567"/>
    <lineage>
        <taxon>Eukaryota</taxon>
        <taxon>Sar</taxon>
        <taxon>Stramenopiles</taxon>
        <taxon>Ochrophyta</taxon>
        <taxon>Bacillariophyta</taxon>
        <taxon>Coscinodiscophyceae</taxon>
        <taxon>Thalassiosirophycidae</taxon>
        <taxon>Thalassiosirales</taxon>
        <taxon>Skeletonemataceae</taxon>
        <taxon>Skeletonema</taxon>
        <taxon>Skeletonema marinoi-dohrnii complex</taxon>
    </lineage>
</organism>
<protein>
    <submittedName>
        <fullName evidence="1">Uncharacterized protein</fullName>
    </submittedName>
</protein>
<proteinExistence type="predicted"/>
<accession>A0AAD9DEK9</accession>
<sequence length="240" mass="25608">MSPARAGTPPVISVNRSGALDAEDALSVQSQIDAKALASTAARDRVKLQLILASLSKSADGTEVLDVGPTNPSLSHAYGAKAAQRNEIYGNVWSTVHKKLQRSMNKIVAGVNLGCRDKMLLMFLSTSNWLDLSMGDFDTLDEVASAKKGAFVSMLLPDSNAMQITRRRLAGVPDSQRNALLLGDAPKNVGKTDQTLNVMTVVEDMTSILGLGGNIIAFCRTGRAYDVEKEEGAILRSCTL</sequence>
<reference evidence="1" key="1">
    <citation type="submission" date="2023-06" db="EMBL/GenBank/DDBJ databases">
        <title>Survivors Of The Sea: Transcriptome response of Skeletonema marinoi to long-term dormancy.</title>
        <authorList>
            <person name="Pinder M.I.M."/>
            <person name="Kourtchenko O."/>
            <person name="Robertson E.K."/>
            <person name="Larsson T."/>
            <person name="Maumus F."/>
            <person name="Osuna-Cruz C.M."/>
            <person name="Vancaester E."/>
            <person name="Stenow R."/>
            <person name="Vandepoele K."/>
            <person name="Ploug H."/>
            <person name="Bruchert V."/>
            <person name="Godhe A."/>
            <person name="Topel M."/>
        </authorList>
    </citation>
    <scope>NUCLEOTIDE SEQUENCE</scope>
    <source>
        <strain evidence="1">R05AC</strain>
    </source>
</reference>
<comment type="caution">
    <text evidence="1">The sequence shown here is derived from an EMBL/GenBank/DDBJ whole genome shotgun (WGS) entry which is preliminary data.</text>
</comment>
<dbReference type="AlphaFoldDB" id="A0AAD9DEK9"/>
<evidence type="ECO:0000313" key="2">
    <source>
        <dbReference type="Proteomes" id="UP001224775"/>
    </source>
</evidence>
<gene>
    <name evidence="1" type="ORF">QTG54_006502</name>
</gene>
<dbReference type="Proteomes" id="UP001224775">
    <property type="component" value="Unassembled WGS sequence"/>
</dbReference>
<keyword evidence="2" id="KW-1185">Reference proteome</keyword>
<name>A0AAD9DEK9_9STRA</name>
<evidence type="ECO:0000313" key="1">
    <source>
        <dbReference type="EMBL" id="KAK1742905.1"/>
    </source>
</evidence>
<dbReference type="EMBL" id="JATAAI010000010">
    <property type="protein sequence ID" value="KAK1742905.1"/>
    <property type="molecule type" value="Genomic_DNA"/>
</dbReference>